<dbReference type="Gene3D" id="1.20.1440.110">
    <property type="entry name" value="acylaminoacyl peptidase"/>
    <property type="match status" value="1"/>
</dbReference>
<dbReference type="EMBL" id="SMRP01000027">
    <property type="protein sequence ID" value="TDG18819.1"/>
    <property type="molecule type" value="Genomic_DNA"/>
</dbReference>
<dbReference type="PANTHER" id="PTHR22946">
    <property type="entry name" value="DIENELACTONE HYDROLASE DOMAIN-CONTAINING PROTEIN-RELATED"/>
    <property type="match status" value="1"/>
</dbReference>
<dbReference type="Pfam" id="PF06500">
    <property type="entry name" value="FrsA-like"/>
    <property type="match status" value="1"/>
</dbReference>
<reference evidence="2 3" key="1">
    <citation type="submission" date="2019-03" db="EMBL/GenBank/DDBJ databases">
        <title>Paraburkholderia sp. 4M-K11, isolated from subtropical forest soil.</title>
        <authorList>
            <person name="Gao Z.-H."/>
            <person name="Qiu L.-H."/>
        </authorList>
    </citation>
    <scope>NUCLEOTIDE SEQUENCE [LARGE SCALE GENOMIC DNA]</scope>
    <source>
        <strain evidence="2 3">4M-K11</strain>
    </source>
</reference>
<keyword evidence="3" id="KW-1185">Reference proteome</keyword>
<dbReference type="Proteomes" id="UP000295722">
    <property type="component" value="Unassembled WGS sequence"/>
</dbReference>
<dbReference type="Gene3D" id="3.40.50.1820">
    <property type="entry name" value="alpha/beta hydrolase"/>
    <property type="match status" value="1"/>
</dbReference>
<gene>
    <name evidence="2" type="ORF">EYW47_33240</name>
</gene>
<proteinExistence type="predicted"/>
<dbReference type="InterPro" id="IPR029058">
    <property type="entry name" value="AB_hydrolase_fold"/>
</dbReference>
<evidence type="ECO:0000256" key="1">
    <source>
        <dbReference type="ARBA" id="ARBA00022801"/>
    </source>
</evidence>
<evidence type="ECO:0000313" key="3">
    <source>
        <dbReference type="Proteomes" id="UP000295722"/>
    </source>
</evidence>
<name>A0A4R5M1A7_9BURK</name>
<dbReference type="InterPro" id="IPR010520">
    <property type="entry name" value="FrsA-like"/>
</dbReference>
<dbReference type="GO" id="GO:0016787">
    <property type="term" value="F:hydrolase activity"/>
    <property type="evidence" value="ECO:0007669"/>
    <property type="project" value="UniProtKB-KW"/>
</dbReference>
<organism evidence="2 3">
    <name type="scientific">Paraburkholderia silviterrae</name>
    <dbReference type="NCBI Taxonomy" id="2528715"/>
    <lineage>
        <taxon>Bacteria</taxon>
        <taxon>Pseudomonadati</taxon>
        <taxon>Pseudomonadota</taxon>
        <taxon>Betaproteobacteria</taxon>
        <taxon>Burkholderiales</taxon>
        <taxon>Burkholderiaceae</taxon>
        <taxon>Paraburkholderia</taxon>
    </lineage>
</organism>
<dbReference type="RefSeq" id="WP_133199053.1">
    <property type="nucleotide sequence ID" value="NZ_JBHUCW010000010.1"/>
</dbReference>
<dbReference type="OrthoDB" id="9812921at2"/>
<accession>A0A4R5M1A7</accession>
<dbReference type="SUPFAM" id="SSF53474">
    <property type="entry name" value="alpha/beta-Hydrolases"/>
    <property type="match status" value="1"/>
</dbReference>
<dbReference type="InterPro" id="IPR050261">
    <property type="entry name" value="FrsA_esterase"/>
</dbReference>
<protein>
    <submittedName>
        <fullName evidence="2">Alpha/beta hydrolase</fullName>
    </submittedName>
</protein>
<dbReference type="AlphaFoldDB" id="A0A4R5M1A7"/>
<sequence length="392" mass="42974">MFEYFPGNYMWSLAVNRCLASGGMFGEIHWACKDLQEAAKTGPWGDAQAWHRAWMKLAQQVEAVGDEALKGGTEVTACDAYFRAAQYYQWAEAFLPPDDDRAQPTFARHMDTFARAAELMKPRVETFDIPFENSFISAYFVPAQGVEGPAPAVMISDGLDGTKEEMFYMARAFAARGISCLAIDHPGQGATLRLGKLTARHDSEVAAGVAFDYLVKHFDVDADRVGICAASMGGYYAPRAAAFEKRFKACVAWGAIYDYHGIWVRRMKVRPGEPVSVDTGAALGTTGTHLLRILGVSSYDEALVKLEKFSLVDVASQITCDVLLVQGEDDKQTPLAEAEQLYAAIGSKSKELRVYTREEGGAAHVQLDRPEPALSRIADWFVAKLASANPAR</sequence>
<keyword evidence="1 2" id="KW-0378">Hydrolase</keyword>
<dbReference type="PANTHER" id="PTHR22946:SF12">
    <property type="entry name" value="CONIDIAL PIGMENT BIOSYNTHESIS PROTEIN AYG1 (AFU_ORTHOLOGUE AFUA_2G17550)"/>
    <property type="match status" value="1"/>
</dbReference>
<evidence type="ECO:0000313" key="2">
    <source>
        <dbReference type="EMBL" id="TDG18819.1"/>
    </source>
</evidence>
<comment type="caution">
    <text evidence="2">The sequence shown here is derived from an EMBL/GenBank/DDBJ whole genome shotgun (WGS) entry which is preliminary data.</text>
</comment>